<organism evidence="1 2">
    <name type="scientific">Melia azedarach</name>
    <name type="common">Chinaberry tree</name>
    <dbReference type="NCBI Taxonomy" id="155640"/>
    <lineage>
        <taxon>Eukaryota</taxon>
        <taxon>Viridiplantae</taxon>
        <taxon>Streptophyta</taxon>
        <taxon>Embryophyta</taxon>
        <taxon>Tracheophyta</taxon>
        <taxon>Spermatophyta</taxon>
        <taxon>Magnoliopsida</taxon>
        <taxon>eudicotyledons</taxon>
        <taxon>Gunneridae</taxon>
        <taxon>Pentapetalae</taxon>
        <taxon>rosids</taxon>
        <taxon>malvids</taxon>
        <taxon>Sapindales</taxon>
        <taxon>Meliaceae</taxon>
        <taxon>Melia</taxon>
    </lineage>
</organism>
<gene>
    <name evidence="1" type="ORF">OWV82_018029</name>
</gene>
<protein>
    <submittedName>
        <fullName evidence="1">DDT domain-containing protein DDR4-like</fullName>
    </submittedName>
</protein>
<evidence type="ECO:0000313" key="2">
    <source>
        <dbReference type="Proteomes" id="UP001164539"/>
    </source>
</evidence>
<reference evidence="1 2" key="1">
    <citation type="journal article" date="2023" name="Science">
        <title>Complex scaffold remodeling in plant triterpene biosynthesis.</title>
        <authorList>
            <person name="De La Pena R."/>
            <person name="Hodgson H."/>
            <person name="Liu J.C."/>
            <person name="Stephenson M.J."/>
            <person name="Martin A.C."/>
            <person name="Owen C."/>
            <person name="Harkess A."/>
            <person name="Leebens-Mack J."/>
            <person name="Jimenez L.E."/>
            <person name="Osbourn A."/>
            <person name="Sattely E.S."/>
        </authorList>
    </citation>
    <scope>NUCLEOTIDE SEQUENCE [LARGE SCALE GENOMIC DNA]</scope>
    <source>
        <strain evidence="2">cv. JPN11</strain>
        <tissue evidence="1">Leaf</tissue>
    </source>
</reference>
<comment type="caution">
    <text evidence="1">The sequence shown here is derived from an EMBL/GenBank/DDBJ whole genome shotgun (WGS) entry which is preliminary data.</text>
</comment>
<evidence type="ECO:0000313" key="1">
    <source>
        <dbReference type="EMBL" id="KAJ4708005.1"/>
    </source>
</evidence>
<keyword evidence="2" id="KW-1185">Reference proteome</keyword>
<name>A0ACC1X995_MELAZ</name>
<sequence>MVGARRKTATSSRATVGDKNVAVNKDSVIVPDESSSETEVKKLRGRWELASVLNFLNVFEPVIGSDLKLTADEIEIGLITPNKSNAQLHIKLLKGIPPVSKSLNSSDAWVTVLCKKLALWWPWVAEGEIPLTAANGKEIFQYKELDPTCRLLILKALCEIRADQDDTVSYINAALKNKTQVSCFRKDKIGKDGHGTSYWYDGSTIIGYRLYREVNKSGVKTKTKGKACLNLPPSCFQWETIATNLEEFCEVVDELSSSNVVAETAVGKTIANDAVPVVEKFHKKKQRSLKRKQREEMLLLNGFGNSYAVGLTRSCRSRRPISYTFDEYDRAIDEAIALTKRSKSTKEQRIGKKHIEQGKNASNGMRTSSEDSFGEKGDAGSDTDSDRLQGAGNDDDDDDDVEDNKDDYDGEKDDDDTNASDSGSSDKERNKLGKRKDSTTLSVQKPLGLRWSPRLAGGSRHHVLETKNLGTKNRLRQRPTHNSALDSVVLDSDDEKSAEHTNCGILGHENLIIVADSDEVSDS</sequence>
<dbReference type="EMBL" id="CM051403">
    <property type="protein sequence ID" value="KAJ4708005.1"/>
    <property type="molecule type" value="Genomic_DNA"/>
</dbReference>
<dbReference type="Proteomes" id="UP001164539">
    <property type="component" value="Chromosome 10"/>
</dbReference>
<accession>A0ACC1X995</accession>
<proteinExistence type="predicted"/>